<dbReference type="Pfam" id="PF23141">
    <property type="entry name" value="Ig_NOMO"/>
    <property type="match status" value="1"/>
</dbReference>
<dbReference type="RefSeq" id="XP_039128578.1">
    <property type="nucleotide sequence ID" value="XM_039272644.1"/>
</dbReference>
<dbReference type="InterPro" id="IPR055073">
    <property type="entry name" value="NOMO1-like_9th"/>
</dbReference>
<dbReference type="InterPro" id="IPR055074">
    <property type="entry name" value="NOMO1-3_2nd"/>
</dbReference>
<dbReference type="InterPro" id="IPR056319">
    <property type="entry name" value="NOMO_7th"/>
</dbReference>
<dbReference type="InterPro" id="IPR055576">
    <property type="entry name" value="DUF7152"/>
</dbReference>
<dbReference type="Gene3D" id="2.60.40.1120">
    <property type="entry name" value="Carboxypeptidase-like, regulatory domain"/>
    <property type="match status" value="1"/>
</dbReference>
<evidence type="ECO:0000259" key="8">
    <source>
        <dbReference type="Pfam" id="PF22898"/>
    </source>
</evidence>
<evidence type="ECO:0000313" key="17">
    <source>
        <dbReference type="RefSeq" id="XP_039128577.1"/>
    </source>
</evidence>
<dbReference type="PANTHER" id="PTHR23303">
    <property type="entry name" value="CARBOXYPEPTIDASE REGULATORY REGION-CONTAINING"/>
    <property type="match status" value="1"/>
</dbReference>
<dbReference type="SUPFAM" id="SSF49464">
    <property type="entry name" value="Carboxypeptidase regulatory domain-like"/>
    <property type="match status" value="1"/>
</dbReference>
<keyword evidence="2 7" id="KW-0812">Transmembrane</keyword>
<evidence type="ECO:0000259" key="9">
    <source>
        <dbReference type="Pfam" id="PF22902"/>
    </source>
</evidence>
<evidence type="ECO:0000256" key="2">
    <source>
        <dbReference type="ARBA" id="ARBA00022692"/>
    </source>
</evidence>
<dbReference type="GO" id="GO:0030246">
    <property type="term" value="F:carbohydrate binding"/>
    <property type="evidence" value="ECO:0007669"/>
    <property type="project" value="InterPro"/>
</dbReference>
<evidence type="ECO:0000256" key="5">
    <source>
        <dbReference type="ARBA" id="ARBA00022989"/>
    </source>
</evidence>
<feature type="domain" description="DUF7152" evidence="15">
    <location>
        <begin position="1074"/>
        <end position="1172"/>
    </location>
</feature>
<evidence type="ECO:0000259" key="14">
    <source>
        <dbReference type="Pfam" id="PF23660"/>
    </source>
</evidence>
<dbReference type="Pfam" id="PF22902">
    <property type="entry name" value="NOMO1-like_9th"/>
    <property type="match status" value="1"/>
</dbReference>
<keyword evidence="3" id="KW-0732">Signal</keyword>
<dbReference type="InterPro" id="IPR055075">
    <property type="entry name" value="NOMO-like_N"/>
</dbReference>
<dbReference type="InterPro" id="IPR056187">
    <property type="entry name" value="NOMO_8th"/>
</dbReference>
<keyword evidence="16" id="KW-1185">Reference proteome</keyword>
<dbReference type="GO" id="GO:0005789">
    <property type="term" value="C:endoplasmic reticulum membrane"/>
    <property type="evidence" value="ECO:0007669"/>
    <property type="project" value="UniProtKB-SubCell"/>
</dbReference>
<name>A0AB40BPE9_DIOCR</name>
<feature type="domain" description="NOMO third transthyretin-like" evidence="12">
    <location>
        <begin position="294"/>
        <end position="361"/>
    </location>
</feature>
<dbReference type="Pfam" id="PF23194">
    <property type="entry name" value="NOMO_5th"/>
    <property type="match status" value="1"/>
</dbReference>
<evidence type="ECO:0000259" key="13">
    <source>
        <dbReference type="Pfam" id="PF23194"/>
    </source>
</evidence>
<dbReference type="AlphaFoldDB" id="A0AB40BPE9"/>
<organism evidence="16 17">
    <name type="scientific">Dioscorea cayennensis subsp. rotundata</name>
    <name type="common">White Guinea yam</name>
    <name type="synonym">Dioscorea rotundata</name>
    <dbReference type="NCBI Taxonomy" id="55577"/>
    <lineage>
        <taxon>Eukaryota</taxon>
        <taxon>Viridiplantae</taxon>
        <taxon>Streptophyta</taxon>
        <taxon>Embryophyta</taxon>
        <taxon>Tracheophyta</taxon>
        <taxon>Spermatophyta</taxon>
        <taxon>Magnoliopsida</taxon>
        <taxon>Liliopsida</taxon>
        <taxon>Dioscoreales</taxon>
        <taxon>Dioscoreaceae</taxon>
        <taxon>Dioscorea</taxon>
    </lineage>
</organism>
<evidence type="ECO:0000256" key="6">
    <source>
        <dbReference type="ARBA" id="ARBA00023136"/>
    </source>
</evidence>
<evidence type="ECO:0000259" key="10">
    <source>
        <dbReference type="Pfam" id="PF22904"/>
    </source>
</evidence>
<dbReference type="InterPro" id="IPR013784">
    <property type="entry name" value="Carb-bd-like_fold"/>
</dbReference>
<dbReference type="SUPFAM" id="SSF49452">
    <property type="entry name" value="Starch-binding domain-like"/>
    <property type="match status" value="1"/>
</dbReference>
<feature type="domain" description="NOMO seventh transthyretin-like" evidence="11">
    <location>
        <begin position="627"/>
        <end position="699"/>
    </location>
</feature>
<dbReference type="Pfam" id="PF23660">
    <property type="entry name" value="NOMO_8th"/>
    <property type="match status" value="1"/>
</dbReference>
<dbReference type="RefSeq" id="XP_039128577.1">
    <property type="nucleotide sequence ID" value="XM_039272643.1"/>
</dbReference>
<feature type="transmembrane region" description="Helical" evidence="7">
    <location>
        <begin position="1181"/>
        <end position="1200"/>
    </location>
</feature>
<dbReference type="Pfam" id="PF23193">
    <property type="entry name" value="NOMO_3rd"/>
    <property type="match status" value="1"/>
</dbReference>
<dbReference type="SUPFAM" id="SSF49478">
    <property type="entry name" value="Cna protein B-type domain"/>
    <property type="match status" value="2"/>
</dbReference>
<evidence type="ECO:0000259" key="12">
    <source>
        <dbReference type="Pfam" id="PF23193"/>
    </source>
</evidence>
<feature type="domain" description="NOMO second beta-sandwich" evidence="10">
    <location>
        <begin position="160"/>
        <end position="255"/>
    </location>
</feature>
<sequence>MGSSSRCIDPLRRGLGFLFEREASIPCSDFWRSSRSRRMGIKDVFLCLLVAISVCSAAANSIHGCGGFIEASPTLIKARKTTDAKLDYSHITVELRTIDGLVKERTQCAPNGYYFIPVYDKGSFIIKVVGPDGWSWNPANVPVVVDSNGCNANADINFQFTGFMITGRVKGAVGGKSCSKKDGGPSDVKVQLLSPSDDVIASAFTSTTGDYSFVNIAPGKYKLHAFHPNLGIEVRGAAEVELGYGNAAVNDIFFVSGYDISGFVVAQGNPILGVHIYLHSNDVSKVPCPQGVGDALHQERALCHVISDADGKFTFSSIPCGVYELVPYYKGENTVFDVSPRSVVVSVEHCHVTIPEKFQVTGFSVGGRVVDGNNVGVEGAKVMVDGQPKAITDGQGFYKLDQVTSKHYSILAEKTHYKFRVLENFLVLPNLAFIDDIKAIHYDICGVVRMVTPNSKVKVALTHGPESVKPQMKLTKEDGSFCFEVPPGEYRLSALPIKSESSSSLIFSPSYVDVKVNSPVLNVEFFQAQVNIQGSVLCKENCQSISVSLVRLVGKGMEEKKTTIVDDKSGNFMFAKVFPGKYFLEVRHGSSLINPKEDDWCWDRSVINLDVGIEDIKGAVFMQKGYWIDVISTHNTDAYIRGPDSSRVDLLIKKGSQRICVESSGVHELHFVNSCIFFGSSSVEFDTKNPLPLHLTGEKYLVRGEIHFDPIIGLDESDLSESIILDVINKDGSVRDIIHPRLIPGGSGQQGRVYEYSVWSDLGEEFVFVPRDLRDTSEKKILFYPRQRHVSVSSDGCQSDISPIAGRFGLYISGSVSPALSGVDIKILALGDSSNAPLKEGDLALDTKTGEDGSFVAGPLYDDTSYKVEASMAGYHIKQVGPYSFTCQKLGQILVYIKDGKEHGEVFPSVLLSLSGEDGYRNNSISGPGGAFKFDNLFPGSFYLRPLLKEYSFSPAAVAIELGSGESKVVVFHATRVAYSATGSVSLLSGQPKEGIYVEARSESKGYYEEASTDPSGNFRLRGLHPDTTYTIKVAVKDPGVMGIERASPDAISINVGSEDIRGVDFVVFEQPDITILSGHVEGADLVTLQPHLSVEIRSASDPSNIESAFPLPLSFFFEIRDLPKGKHLVQLRSGLPSNVHKFETEVLEIDLEKQPQLHVGPLRYTFEEYHHKQDPTPAPVLPLIVGVCVIALFISMPRIKDLYSMAVGMTPIGSSPAPTKKAEVKKPFLRRRIY</sequence>
<evidence type="ECO:0000259" key="11">
    <source>
        <dbReference type="Pfam" id="PF23141"/>
    </source>
</evidence>
<evidence type="ECO:0000313" key="18">
    <source>
        <dbReference type="RefSeq" id="XP_039128578.1"/>
    </source>
</evidence>
<evidence type="ECO:0000259" key="15">
    <source>
        <dbReference type="Pfam" id="PF23662"/>
    </source>
</evidence>
<accession>A0AB40BPE9</accession>
<proteinExistence type="predicted"/>
<dbReference type="InterPro" id="IPR051417">
    <property type="entry name" value="SDr/BOS_complex"/>
</dbReference>
<feature type="domain" description="NOMO-like N-terminal beta-sandwich" evidence="8">
    <location>
        <begin position="81"/>
        <end position="158"/>
    </location>
</feature>
<evidence type="ECO:0000256" key="3">
    <source>
        <dbReference type="ARBA" id="ARBA00022729"/>
    </source>
</evidence>
<dbReference type="Gene3D" id="2.60.40.10">
    <property type="entry name" value="Immunoglobulins"/>
    <property type="match status" value="1"/>
</dbReference>
<evidence type="ECO:0000256" key="4">
    <source>
        <dbReference type="ARBA" id="ARBA00022824"/>
    </source>
</evidence>
<keyword evidence="6 7" id="KW-0472">Membrane</keyword>
<evidence type="ECO:0000256" key="7">
    <source>
        <dbReference type="SAM" id="Phobius"/>
    </source>
</evidence>
<keyword evidence="4" id="KW-0256">Endoplasmic reticulum</keyword>
<protein>
    <submittedName>
        <fullName evidence="17 18">Nodal modulator 1</fullName>
    </submittedName>
</protein>
<dbReference type="InterPro" id="IPR056190">
    <property type="entry name" value="NOMO_5th"/>
</dbReference>
<evidence type="ECO:0000256" key="1">
    <source>
        <dbReference type="ARBA" id="ARBA00004115"/>
    </source>
</evidence>
<feature type="domain" description="NOMO fifth transthyretin-like" evidence="13">
    <location>
        <begin position="444"/>
        <end position="525"/>
    </location>
</feature>
<dbReference type="InterPro" id="IPR013783">
    <property type="entry name" value="Ig-like_fold"/>
</dbReference>
<comment type="subcellular location">
    <subcellularLocation>
        <location evidence="1">Endoplasmic reticulum membrane</location>
        <topology evidence="1">Single-pass type I membrane protein</topology>
    </subcellularLocation>
</comment>
<feature type="domain" description="NOMO eighth prealbumin-like" evidence="14">
    <location>
        <begin position="701"/>
        <end position="807"/>
    </location>
</feature>
<evidence type="ECO:0000313" key="16">
    <source>
        <dbReference type="Proteomes" id="UP001515500"/>
    </source>
</evidence>
<dbReference type="InterPro" id="IPR008969">
    <property type="entry name" value="CarboxyPept-like_regulatory"/>
</dbReference>
<keyword evidence="5 7" id="KW-1133">Transmembrane helix</keyword>
<reference evidence="17 18" key="1">
    <citation type="submission" date="2025-04" db="UniProtKB">
        <authorList>
            <consortium name="RefSeq"/>
        </authorList>
    </citation>
    <scope>IDENTIFICATION</scope>
</reference>
<dbReference type="GeneID" id="120264799"/>
<gene>
    <name evidence="17 18" type="primary">LOC120264799</name>
</gene>
<dbReference type="InterPro" id="IPR056189">
    <property type="entry name" value="NOMO_3rd"/>
</dbReference>
<dbReference type="Pfam" id="PF22904">
    <property type="entry name" value="NOMO1-like_2nd"/>
    <property type="match status" value="1"/>
</dbReference>
<dbReference type="Pfam" id="PF22898">
    <property type="entry name" value="NOMO1-like_1st"/>
    <property type="match status" value="1"/>
</dbReference>
<dbReference type="PANTHER" id="PTHR23303:SF14">
    <property type="entry name" value="BOS COMPLEX SUBUNIT NOMO1-RELATED"/>
    <property type="match status" value="1"/>
</dbReference>
<feature type="domain" description="NOMO-like ninth beta-sandwich" evidence="9">
    <location>
        <begin position="809"/>
        <end position="880"/>
    </location>
</feature>
<dbReference type="Proteomes" id="UP001515500">
    <property type="component" value="Chromosome 7"/>
</dbReference>
<dbReference type="Pfam" id="PF23662">
    <property type="entry name" value="DUF7152"/>
    <property type="match status" value="1"/>
</dbReference>